<dbReference type="Gramene" id="Solyc09g092415.1.1">
    <property type="protein sequence ID" value="Solyc09g092415.1.1"/>
    <property type="gene ID" value="Solyc09g092415.1"/>
</dbReference>
<proteinExistence type="predicted"/>
<keyword evidence="1" id="KW-0812">Transmembrane</keyword>
<keyword evidence="3" id="KW-1185">Reference proteome</keyword>
<keyword evidence="1" id="KW-0472">Membrane</keyword>
<keyword evidence="1" id="KW-1133">Transmembrane helix</keyword>
<feature type="transmembrane region" description="Helical" evidence="1">
    <location>
        <begin position="34"/>
        <end position="56"/>
    </location>
</feature>
<dbReference type="InParanoid" id="A0A3Q7I8L3"/>
<dbReference type="Proteomes" id="UP000004994">
    <property type="component" value="Chromosome 9"/>
</dbReference>
<protein>
    <submittedName>
        <fullName evidence="2">Uncharacterized protein</fullName>
    </submittedName>
</protein>
<name>A0A3Q7I8L3_SOLLC</name>
<sequence>MERDTWNEQHFLTIGLHAKMDCLYCIRGSNLETVLFAIASLCGSISAAATASNFYLELPNSEKQPKAELCKYNRM</sequence>
<reference evidence="2" key="1">
    <citation type="journal article" date="2012" name="Nature">
        <title>The tomato genome sequence provides insights into fleshy fruit evolution.</title>
        <authorList>
            <consortium name="Tomato Genome Consortium"/>
        </authorList>
    </citation>
    <scope>NUCLEOTIDE SEQUENCE [LARGE SCALE GENOMIC DNA]</scope>
    <source>
        <strain evidence="2">cv. Heinz 1706</strain>
    </source>
</reference>
<organism evidence="2">
    <name type="scientific">Solanum lycopersicum</name>
    <name type="common">Tomato</name>
    <name type="synonym">Lycopersicon esculentum</name>
    <dbReference type="NCBI Taxonomy" id="4081"/>
    <lineage>
        <taxon>Eukaryota</taxon>
        <taxon>Viridiplantae</taxon>
        <taxon>Streptophyta</taxon>
        <taxon>Embryophyta</taxon>
        <taxon>Tracheophyta</taxon>
        <taxon>Spermatophyta</taxon>
        <taxon>Magnoliopsida</taxon>
        <taxon>eudicotyledons</taxon>
        <taxon>Gunneridae</taxon>
        <taxon>Pentapetalae</taxon>
        <taxon>asterids</taxon>
        <taxon>lamiids</taxon>
        <taxon>Solanales</taxon>
        <taxon>Solanaceae</taxon>
        <taxon>Solanoideae</taxon>
        <taxon>Solaneae</taxon>
        <taxon>Solanum</taxon>
        <taxon>Solanum subgen. Lycopersicon</taxon>
    </lineage>
</organism>
<evidence type="ECO:0000313" key="2">
    <source>
        <dbReference type="EnsemblPlants" id="Solyc09g092415.1.1"/>
    </source>
</evidence>
<reference evidence="2" key="2">
    <citation type="submission" date="2019-01" db="UniProtKB">
        <authorList>
            <consortium name="EnsemblPlants"/>
        </authorList>
    </citation>
    <scope>IDENTIFICATION</scope>
    <source>
        <strain evidence="2">cv. Heinz 1706</strain>
    </source>
</reference>
<evidence type="ECO:0000256" key="1">
    <source>
        <dbReference type="SAM" id="Phobius"/>
    </source>
</evidence>
<dbReference type="EnsemblPlants" id="Solyc09g092415.1.1">
    <property type="protein sequence ID" value="Solyc09g092415.1.1"/>
    <property type="gene ID" value="Solyc09g092415.1"/>
</dbReference>
<evidence type="ECO:0000313" key="3">
    <source>
        <dbReference type="Proteomes" id="UP000004994"/>
    </source>
</evidence>
<dbReference type="AlphaFoldDB" id="A0A3Q7I8L3"/>
<accession>A0A3Q7I8L3</accession>